<dbReference type="PROSITE" id="PS00713">
    <property type="entry name" value="NA_DICARBOXYL_SYMP_1"/>
    <property type="match status" value="1"/>
</dbReference>
<dbReference type="GO" id="GO:0005886">
    <property type="term" value="C:plasma membrane"/>
    <property type="evidence" value="ECO:0007669"/>
    <property type="project" value="UniProtKB-SubCell"/>
</dbReference>
<feature type="transmembrane region" description="Helical" evidence="8">
    <location>
        <begin position="229"/>
        <end position="254"/>
    </location>
</feature>
<evidence type="ECO:0000256" key="8">
    <source>
        <dbReference type="SAM" id="Phobius"/>
    </source>
</evidence>
<dbReference type="AlphaFoldDB" id="A0A1I0CHT5"/>
<dbReference type="GO" id="GO:0006835">
    <property type="term" value="P:dicarboxylic acid transport"/>
    <property type="evidence" value="ECO:0007669"/>
    <property type="project" value="TreeGrafter"/>
</dbReference>
<dbReference type="RefSeq" id="WP_093319506.1">
    <property type="nucleotide sequence ID" value="NZ_FOHV01000011.1"/>
</dbReference>
<feature type="transmembrane region" description="Helical" evidence="8">
    <location>
        <begin position="48"/>
        <end position="68"/>
    </location>
</feature>
<protein>
    <submittedName>
        <fullName evidence="9">Proton glutamate symport protein</fullName>
    </submittedName>
</protein>
<evidence type="ECO:0000256" key="7">
    <source>
        <dbReference type="ARBA" id="ARBA00023136"/>
    </source>
</evidence>
<dbReference type="Proteomes" id="UP000242642">
    <property type="component" value="Unassembled WGS sequence"/>
</dbReference>
<keyword evidence="5" id="KW-0769">Symport</keyword>
<dbReference type="Gene3D" id="1.10.3860.10">
    <property type="entry name" value="Sodium:dicarboxylate symporter"/>
    <property type="match status" value="1"/>
</dbReference>
<dbReference type="SUPFAM" id="SSF118215">
    <property type="entry name" value="Proton glutamate symport protein"/>
    <property type="match status" value="1"/>
</dbReference>
<accession>A0A1I0CHT5</accession>
<feature type="transmembrane region" description="Helical" evidence="8">
    <location>
        <begin position="9"/>
        <end position="28"/>
    </location>
</feature>
<name>A0A1I0CHT5_9GAMM</name>
<feature type="transmembrane region" description="Helical" evidence="8">
    <location>
        <begin position="154"/>
        <end position="175"/>
    </location>
</feature>
<dbReference type="FunFam" id="1.10.3860.10:FF:000001">
    <property type="entry name" value="C4-dicarboxylate transport protein"/>
    <property type="match status" value="1"/>
</dbReference>
<comment type="subcellular location">
    <subcellularLocation>
        <location evidence="1">Cell membrane</location>
        <topology evidence="1">Multi-pass membrane protein</topology>
    </subcellularLocation>
</comment>
<keyword evidence="3" id="KW-1003">Cell membrane</keyword>
<evidence type="ECO:0000256" key="2">
    <source>
        <dbReference type="ARBA" id="ARBA00022448"/>
    </source>
</evidence>
<dbReference type="OrthoDB" id="9766690at2"/>
<sequence>MKKTKGTSLAWQIFYGLILGIIVGWIFYVNPTLQLVLEPIGDIFLRLIKMIVIPIVITSIVVAIASSGDVKQLGKLGGKTLLYFEIITTLAIIVGIVSANLFKPGAGVDFSSLTQGDISKYVHTANSQKDMSLIDTIVHIVPTNPFAAIANGDMLAIIFFSVIFGLGLSAVGESAKPVTKMLKGAADTMFHITHQIMRFAPIGVFALIGITVAKYGIASLIPLGKLILVIYVTMFFFVIVILGAVAKIFGYSIFSLISLIKDEIILAFSTASSETVLPRLIEKVESIGVPKHISSFVIPTGYSFNLDGSTLYQAIAAIFIAQMYNIDFPIAEQISLVLILMVTSKGIAGVPGVSIVVLVTTLGIKGLPVQGLAYIVGIDRILDMGRTAVNVIGNGLAAVIIAKWQGEFAPKKVDQ</sequence>
<dbReference type="PRINTS" id="PR00173">
    <property type="entry name" value="EDTRNSPORT"/>
</dbReference>
<dbReference type="InterPro" id="IPR036458">
    <property type="entry name" value="Na:dicarbo_symporter_sf"/>
</dbReference>
<keyword evidence="2" id="KW-0813">Transport</keyword>
<evidence type="ECO:0000313" key="10">
    <source>
        <dbReference type="Proteomes" id="UP000242642"/>
    </source>
</evidence>
<evidence type="ECO:0000256" key="6">
    <source>
        <dbReference type="ARBA" id="ARBA00022989"/>
    </source>
</evidence>
<proteinExistence type="predicted"/>
<organism evidence="9 10">
    <name type="scientific">Thorsellia anophelis DSM 18579</name>
    <dbReference type="NCBI Taxonomy" id="1123402"/>
    <lineage>
        <taxon>Bacteria</taxon>
        <taxon>Pseudomonadati</taxon>
        <taxon>Pseudomonadota</taxon>
        <taxon>Gammaproteobacteria</taxon>
        <taxon>Enterobacterales</taxon>
        <taxon>Thorselliaceae</taxon>
        <taxon>Thorsellia</taxon>
    </lineage>
</organism>
<keyword evidence="7 8" id="KW-0472">Membrane</keyword>
<dbReference type="Pfam" id="PF00375">
    <property type="entry name" value="SDF"/>
    <property type="match status" value="1"/>
</dbReference>
<feature type="transmembrane region" description="Helical" evidence="8">
    <location>
        <begin position="80"/>
        <end position="102"/>
    </location>
</feature>
<dbReference type="PROSITE" id="PS00714">
    <property type="entry name" value="NA_DICARBOXYL_SYMP_2"/>
    <property type="match status" value="1"/>
</dbReference>
<dbReference type="InterPro" id="IPR001991">
    <property type="entry name" value="Na-dicarboxylate_symporter"/>
</dbReference>
<reference evidence="10" key="1">
    <citation type="submission" date="2016-10" db="EMBL/GenBank/DDBJ databases">
        <authorList>
            <person name="Varghese N."/>
            <person name="Submissions S."/>
        </authorList>
    </citation>
    <scope>NUCLEOTIDE SEQUENCE [LARGE SCALE GENOMIC DNA]</scope>
    <source>
        <strain evidence="10">DSM 18579</strain>
    </source>
</reference>
<evidence type="ECO:0000256" key="1">
    <source>
        <dbReference type="ARBA" id="ARBA00004651"/>
    </source>
</evidence>
<keyword evidence="6 8" id="KW-1133">Transmembrane helix</keyword>
<evidence type="ECO:0000313" key="9">
    <source>
        <dbReference type="EMBL" id="SET19154.1"/>
    </source>
</evidence>
<feature type="transmembrane region" description="Helical" evidence="8">
    <location>
        <begin position="196"/>
        <end position="217"/>
    </location>
</feature>
<keyword evidence="10" id="KW-1185">Reference proteome</keyword>
<dbReference type="PANTHER" id="PTHR42865:SF7">
    <property type="entry name" value="PROTON_GLUTAMATE-ASPARTATE SYMPORTER"/>
    <property type="match status" value="1"/>
</dbReference>
<evidence type="ECO:0000256" key="3">
    <source>
        <dbReference type="ARBA" id="ARBA00022475"/>
    </source>
</evidence>
<dbReference type="STRING" id="1123402.SAMN02583745_01618"/>
<dbReference type="GO" id="GO:0015293">
    <property type="term" value="F:symporter activity"/>
    <property type="evidence" value="ECO:0007669"/>
    <property type="project" value="UniProtKB-KW"/>
</dbReference>
<keyword evidence="4 8" id="KW-0812">Transmembrane</keyword>
<dbReference type="InterPro" id="IPR018107">
    <property type="entry name" value="Na-dicarboxylate_symporter_CS"/>
</dbReference>
<dbReference type="EMBL" id="FOHV01000011">
    <property type="protein sequence ID" value="SET19154.1"/>
    <property type="molecule type" value="Genomic_DNA"/>
</dbReference>
<evidence type="ECO:0000256" key="5">
    <source>
        <dbReference type="ARBA" id="ARBA00022847"/>
    </source>
</evidence>
<dbReference type="PANTHER" id="PTHR42865">
    <property type="entry name" value="PROTON/GLUTAMATE-ASPARTATE SYMPORTER"/>
    <property type="match status" value="1"/>
</dbReference>
<evidence type="ECO:0000256" key="4">
    <source>
        <dbReference type="ARBA" id="ARBA00022692"/>
    </source>
</evidence>
<gene>
    <name evidence="9" type="ORF">SAMN02583745_01618</name>
</gene>